<comment type="caution">
    <text evidence="2">The sequence shown here is derived from an EMBL/GenBank/DDBJ whole genome shotgun (WGS) entry which is preliminary data.</text>
</comment>
<dbReference type="AlphaFoldDB" id="A0A923L753"/>
<feature type="transmembrane region" description="Helical" evidence="1">
    <location>
        <begin position="27"/>
        <end position="49"/>
    </location>
</feature>
<keyword evidence="3" id="KW-1185">Reference proteome</keyword>
<sequence>MKKDIFPINYFKSIISPKRVFTGRKQLNWFQIIIVLLFLNGLMMIPLSINIAKMESYPVEETYPNAFSLLNEAVIGELQDAAYAQGQLTLPNRFLVENEHGIVGGNISTSDEEHALKAENALIFQEEEIIIKDQENPVTSVTYTNDFAIEEITTVQMLKDELSRQWFIQNKGFIVGSLLLSLFNLLLVSIVVISLGSSIFVYLTKKGQISTIRTYKESVNLIVNTLGMPTVVALILGLIHFNIITMIMIQTFGFIMMLLFVFMKTRFSDEVVAQLGNNR</sequence>
<organism evidence="2 3">
    <name type="scientific">Ornithinibacillus hominis</name>
    <dbReference type="NCBI Taxonomy" id="2763055"/>
    <lineage>
        <taxon>Bacteria</taxon>
        <taxon>Bacillati</taxon>
        <taxon>Bacillota</taxon>
        <taxon>Bacilli</taxon>
        <taxon>Bacillales</taxon>
        <taxon>Bacillaceae</taxon>
        <taxon>Ornithinibacillus</taxon>
    </lineage>
</organism>
<feature type="transmembrane region" description="Helical" evidence="1">
    <location>
        <begin position="173"/>
        <end position="201"/>
    </location>
</feature>
<dbReference type="Proteomes" id="UP000637359">
    <property type="component" value="Unassembled WGS sequence"/>
</dbReference>
<evidence type="ECO:0000313" key="3">
    <source>
        <dbReference type="Proteomes" id="UP000637359"/>
    </source>
</evidence>
<reference evidence="2" key="1">
    <citation type="submission" date="2020-08" db="EMBL/GenBank/DDBJ databases">
        <title>Genome public.</title>
        <authorList>
            <person name="Liu C."/>
            <person name="Sun Q."/>
        </authorList>
    </citation>
    <scope>NUCLEOTIDE SEQUENCE</scope>
    <source>
        <strain evidence="2">BX22</strain>
    </source>
</reference>
<feature type="transmembrane region" description="Helical" evidence="1">
    <location>
        <begin position="221"/>
        <end position="241"/>
    </location>
</feature>
<protein>
    <submittedName>
        <fullName evidence="2">DUF1189 family protein</fullName>
    </submittedName>
</protein>
<keyword evidence="1" id="KW-0472">Membrane</keyword>
<evidence type="ECO:0000256" key="1">
    <source>
        <dbReference type="SAM" id="Phobius"/>
    </source>
</evidence>
<proteinExistence type="predicted"/>
<keyword evidence="1" id="KW-1133">Transmembrane helix</keyword>
<evidence type="ECO:0000313" key="2">
    <source>
        <dbReference type="EMBL" id="MBC5637659.1"/>
    </source>
</evidence>
<keyword evidence="1" id="KW-0812">Transmembrane</keyword>
<name>A0A923L753_9BACI</name>
<dbReference type="RefSeq" id="WP_186870367.1">
    <property type="nucleotide sequence ID" value="NZ_JACOOL010000009.1"/>
</dbReference>
<gene>
    <name evidence="2" type="ORF">H8S33_12655</name>
</gene>
<accession>A0A923L753</accession>
<feature type="transmembrane region" description="Helical" evidence="1">
    <location>
        <begin position="247"/>
        <end position="263"/>
    </location>
</feature>
<dbReference type="EMBL" id="JACOOL010000009">
    <property type="protein sequence ID" value="MBC5637659.1"/>
    <property type="molecule type" value="Genomic_DNA"/>
</dbReference>